<keyword evidence="5 18" id="KW-0645">Protease</keyword>
<keyword evidence="13" id="KW-0865">Zymogen</keyword>
<evidence type="ECO:0000256" key="1">
    <source>
        <dbReference type="ARBA" id="ARBA00004613"/>
    </source>
</evidence>
<dbReference type="SMART" id="SM00042">
    <property type="entry name" value="CUB"/>
    <property type="match status" value="5"/>
</dbReference>
<dbReference type="InterPro" id="IPR006026">
    <property type="entry name" value="Peptidase_Metallo"/>
</dbReference>
<dbReference type="PROSITE" id="PS01186">
    <property type="entry name" value="EGF_2"/>
    <property type="match status" value="1"/>
</dbReference>
<dbReference type="Pfam" id="PF01400">
    <property type="entry name" value="Astacin"/>
    <property type="match status" value="1"/>
</dbReference>
<keyword evidence="6 16" id="KW-0479">Metal-binding</keyword>
<dbReference type="InterPro" id="IPR024079">
    <property type="entry name" value="MetalloPept_cat_dom_sf"/>
</dbReference>
<dbReference type="PANTHER" id="PTHR24251">
    <property type="entry name" value="OVOCHYMASE-RELATED"/>
    <property type="match status" value="1"/>
</dbReference>
<dbReference type="SMART" id="SM00181">
    <property type="entry name" value="EGF"/>
    <property type="match status" value="1"/>
</dbReference>
<evidence type="ECO:0000256" key="6">
    <source>
        <dbReference type="ARBA" id="ARBA00022723"/>
    </source>
</evidence>
<comment type="caution">
    <text evidence="23">The sequence shown here is derived from an EMBL/GenBank/DDBJ whole genome shotgun (WGS) entry which is preliminary data.</text>
</comment>
<dbReference type="SMART" id="SM00235">
    <property type="entry name" value="ZnMc"/>
    <property type="match status" value="1"/>
</dbReference>
<proteinExistence type="predicted"/>
<dbReference type="GO" id="GO:0006508">
    <property type="term" value="P:proteolysis"/>
    <property type="evidence" value="ECO:0007669"/>
    <property type="project" value="UniProtKB-KW"/>
</dbReference>
<keyword evidence="11" id="KW-0106">Calcium</keyword>
<keyword evidence="2" id="KW-0217">Developmental protein</keyword>
<sequence>MDLTARCLCVLSCLGVILAIDLDAIGPRYYVESSATSEVIDYKDPCKAVAFLGDIALDEEDMRMFKVDRIIDLAQRTVQMVNHTDTGSTGQSIQNRQGSRRRKRAATSRPERVWPEGVIPYVISGNFSGSQRAIFRQAMRHWEKHTCVTFVERTQEESYIVFTYRPCGCCSYLGHVIGFWHEHTRPDRDEHVSIIRDNIQPGQEYNFLKMEPGEVDSLGEDYDFDSIMHYARNTFSRGIFLDTILPRYDVNGVRPPIGQRTRLSKGDIIQARKLYKCSRCGDSMQESSGNFSSPGFPNGYSAYMHCIWRISVTPGEKIILNFTSMDLYRSHLCWYDHVEIRDGYWRKAPLKGRFCGDKLPESIISTDSRLWIEFRSSSNWVGKGFSAVYEAICGGEVNKDSGQIQSPNYPDDYRPNKVCVWKITVAQGYHVGLTFQSFEIERHDSCAYDYLEVRDGNSENSPLLGRFCGYDKPDDIKTSSNQLWMKFVSDGSVNKAGFAANFFKEMDECSKPDNGRSQLRGCLWRLHHQVEWVHHQPGVAQRIPLPNKNCIWQLVAPTQYRITLLFDVFETEGNDVCKYDYVEVRSGLSADSRLHGKFCGAEKPEAITSQYNNMRIEFKSDNTVSKKGFKAQYFSDKDECSKENGGCQHECVNTFGSYSCQCRSGFVLHENKHDCKEAGCDHTVNSVSGDITSPNWPDKYPSKKACTWALTTTPGHRIKIAFNEIDMEAHLECAYDHIEIYDGRDGKAASLGRFCGTKKPPPITSTANKLFVRFFSDNSVQKKGFQASHTAECGGRLKAEVKTKDVFSHAQFGDNNYPGASDCQWVISAEKGYGVELIFQTFEIEEEADCGYDYMELFDGADIKSPRLGRYCGSGPPEEIYSAGDSIVIKFHSDDTINKKGFHVRYTSTKFQDTLHSRK</sequence>
<evidence type="ECO:0000313" key="24">
    <source>
        <dbReference type="Proteomes" id="UP001335648"/>
    </source>
</evidence>
<evidence type="ECO:0000256" key="15">
    <source>
        <dbReference type="ARBA" id="ARBA00023180"/>
    </source>
</evidence>
<dbReference type="FunFam" id="2.60.120.290:FF:000014">
    <property type="entry name" value="Metalloendopeptidase"/>
    <property type="match status" value="1"/>
</dbReference>
<dbReference type="GO" id="GO:0004222">
    <property type="term" value="F:metalloendopeptidase activity"/>
    <property type="evidence" value="ECO:0007669"/>
    <property type="project" value="UniProtKB-UniRule"/>
</dbReference>
<evidence type="ECO:0000256" key="16">
    <source>
        <dbReference type="PIRSR" id="PIRSR001199-2"/>
    </source>
</evidence>
<dbReference type="InterPro" id="IPR000742">
    <property type="entry name" value="EGF"/>
</dbReference>
<feature type="binding site" evidence="16">
    <location>
        <position position="181"/>
    </location>
    <ligand>
        <name>Zn(2+)</name>
        <dbReference type="ChEBI" id="CHEBI:29105"/>
        <note>catalytic</note>
    </ligand>
</feature>
<comment type="caution">
    <text evidence="17">Lacks conserved residue(s) required for the propagation of feature annotation.</text>
</comment>
<comment type="subcellular location">
    <subcellularLocation>
        <location evidence="1">Secreted</location>
    </subcellularLocation>
</comment>
<feature type="signal peptide" evidence="18">
    <location>
        <begin position="1"/>
        <end position="19"/>
    </location>
</feature>
<dbReference type="SUPFAM" id="SSF57196">
    <property type="entry name" value="EGF/Laminin"/>
    <property type="match status" value="1"/>
</dbReference>
<dbReference type="EC" id="3.4.24.-" evidence="18"/>
<reference evidence="23 24" key="1">
    <citation type="journal article" date="2023" name="Mol. Biol. Evol.">
        <title>Genomics of Secondarily Temperate Adaptation in the Only Non-Antarctic Icefish.</title>
        <authorList>
            <person name="Rivera-Colon A.G."/>
            <person name="Rayamajhi N."/>
            <person name="Minhas B.F."/>
            <person name="Madrigal G."/>
            <person name="Bilyk K.T."/>
            <person name="Yoon V."/>
            <person name="Hune M."/>
            <person name="Gregory S."/>
            <person name="Cheng C.H.C."/>
            <person name="Catchen J.M."/>
        </authorList>
    </citation>
    <scope>NUCLEOTIDE SEQUENCE [LARGE SCALE GENOMIC DNA]</scope>
    <source>
        <strain evidence="23">JC2023a</strain>
    </source>
</reference>
<dbReference type="FunFam" id="2.60.120.290:FF:000009">
    <property type="entry name" value="Metalloendopeptidase"/>
    <property type="match status" value="1"/>
</dbReference>
<feature type="domain" description="CUB" evidence="20">
    <location>
        <begin position="393"/>
        <end position="505"/>
    </location>
</feature>
<evidence type="ECO:0000256" key="12">
    <source>
        <dbReference type="ARBA" id="ARBA00023049"/>
    </source>
</evidence>
<dbReference type="SUPFAM" id="SSF49854">
    <property type="entry name" value="Spermadhesin, CUB domain"/>
    <property type="match status" value="5"/>
</dbReference>
<dbReference type="Gene3D" id="2.10.25.10">
    <property type="entry name" value="Laminin"/>
    <property type="match status" value="1"/>
</dbReference>
<feature type="region of interest" description="Disordered" evidence="19">
    <location>
        <begin position="84"/>
        <end position="109"/>
    </location>
</feature>
<dbReference type="GO" id="GO:0005576">
    <property type="term" value="C:extracellular region"/>
    <property type="evidence" value="ECO:0007669"/>
    <property type="project" value="UniProtKB-SubCell"/>
</dbReference>
<dbReference type="InterPro" id="IPR000859">
    <property type="entry name" value="CUB_dom"/>
</dbReference>
<organism evidence="23 24">
    <name type="scientific">Champsocephalus esox</name>
    <name type="common">pike icefish</name>
    <dbReference type="NCBI Taxonomy" id="159716"/>
    <lineage>
        <taxon>Eukaryota</taxon>
        <taxon>Metazoa</taxon>
        <taxon>Chordata</taxon>
        <taxon>Craniata</taxon>
        <taxon>Vertebrata</taxon>
        <taxon>Euteleostomi</taxon>
        <taxon>Actinopterygii</taxon>
        <taxon>Neopterygii</taxon>
        <taxon>Teleostei</taxon>
        <taxon>Neoteleostei</taxon>
        <taxon>Acanthomorphata</taxon>
        <taxon>Eupercaria</taxon>
        <taxon>Perciformes</taxon>
        <taxon>Notothenioidei</taxon>
        <taxon>Channichthyidae</taxon>
        <taxon>Champsocephalus</taxon>
    </lineage>
</organism>
<evidence type="ECO:0000256" key="2">
    <source>
        <dbReference type="ARBA" id="ARBA00022473"/>
    </source>
</evidence>
<keyword evidence="24" id="KW-1185">Reference proteome</keyword>
<evidence type="ECO:0000256" key="18">
    <source>
        <dbReference type="RuleBase" id="RU361183"/>
    </source>
</evidence>
<evidence type="ECO:0000256" key="8">
    <source>
        <dbReference type="ARBA" id="ARBA00022737"/>
    </source>
</evidence>
<dbReference type="InterPro" id="IPR001506">
    <property type="entry name" value="Peptidase_M12A"/>
</dbReference>
<dbReference type="FunFam" id="2.60.120.290:FF:000013">
    <property type="entry name" value="Membrane frizzled-related protein"/>
    <property type="match status" value="1"/>
</dbReference>
<keyword evidence="4 17" id="KW-0245">EGF-like domain</keyword>
<dbReference type="InterPro" id="IPR018097">
    <property type="entry name" value="EGF_Ca-bd_CS"/>
</dbReference>
<evidence type="ECO:0000256" key="4">
    <source>
        <dbReference type="ARBA" id="ARBA00022536"/>
    </source>
</evidence>
<evidence type="ECO:0000259" key="21">
    <source>
        <dbReference type="PROSITE" id="PS50026"/>
    </source>
</evidence>
<name>A0AAN8HCL4_9TELE</name>
<dbReference type="CDD" id="cd00041">
    <property type="entry name" value="CUB"/>
    <property type="match status" value="5"/>
</dbReference>
<accession>A0AAN8HCL4</accession>
<dbReference type="EMBL" id="JAULUE010002048">
    <property type="protein sequence ID" value="KAK5910312.1"/>
    <property type="molecule type" value="Genomic_DNA"/>
</dbReference>
<dbReference type="FunFam" id="2.60.120.290:FF:000005">
    <property type="entry name" value="Procollagen C-endopeptidase enhancer 1"/>
    <property type="match status" value="1"/>
</dbReference>
<dbReference type="PRINTS" id="PR00480">
    <property type="entry name" value="ASTACIN"/>
</dbReference>
<dbReference type="GO" id="GO:0008270">
    <property type="term" value="F:zinc ion binding"/>
    <property type="evidence" value="ECO:0007669"/>
    <property type="project" value="InterPro"/>
</dbReference>
<evidence type="ECO:0000256" key="9">
    <source>
        <dbReference type="ARBA" id="ARBA00022801"/>
    </source>
</evidence>
<feature type="domain" description="Peptidase M12A" evidence="22">
    <location>
        <begin position="105"/>
        <end position="278"/>
    </location>
</feature>
<dbReference type="InterPro" id="IPR015446">
    <property type="entry name" value="BMP_1/tolloid-like"/>
</dbReference>
<keyword evidence="14" id="KW-1015">Disulfide bond</keyword>
<feature type="binding site" evidence="16">
    <location>
        <position position="175"/>
    </location>
    <ligand>
        <name>Zn(2+)</name>
        <dbReference type="ChEBI" id="CHEBI:29105"/>
        <note>catalytic</note>
    </ligand>
</feature>
<dbReference type="FunFam" id="2.10.25.10:FF:000022">
    <property type="entry name" value="Metalloendopeptidase"/>
    <property type="match status" value="1"/>
</dbReference>
<evidence type="ECO:0000313" key="23">
    <source>
        <dbReference type="EMBL" id="KAK5910312.1"/>
    </source>
</evidence>
<dbReference type="FunFam" id="2.60.120.290:FF:000004">
    <property type="entry name" value="Metalloendopeptidase"/>
    <property type="match status" value="1"/>
</dbReference>
<evidence type="ECO:0000256" key="7">
    <source>
        <dbReference type="ARBA" id="ARBA00022729"/>
    </source>
</evidence>
<dbReference type="Gene3D" id="3.40.390.10">
    <property type="entry name" value="Collagenase (Catalytic Domain)"/>
    <property type="match status" value="2"/>
</dbReference>
<evidence type="ECO:0000256" key="13">
    <source>
        <dbReference type="ARBA" id="ARBA00023145"/>
    </source>
</evidence>
<keyword evidence="15" id="KW-0325">Glycoprotein</keyword>
<dbReference type="PROSITE" id="PS01180">
    <property type="entry name" value="CUB"/>
    <property type="match status" value="5"/>
</dbReference>
<keyword evidence="8" id="KW-0677">Repeat</keyword>
<dbReference type="Pfam" id="PF00431">
    <property type="entry name" value="CUB"/>
    <property type="match status" value="5"/>
</dbReference>
<evidence type="ECO:0000256" key="14">
    <source>
        <dbReference type="ARBA" id="ARBA00023157"/>
    </source>
</evidence>
<dbReference type="PROSITE" id="PS50026">
    <property type="entry name" value="EGF_3"/>
    <property type="match status" value="1"/>
</dbReference>
<protein>
    <recommendedName>
        <fullName evidence="18">Metalloendopeptidase</fullName>
        <ecNumber evidence="18">3.4.24.-</ecNumber>
    </recommendedName>
</protein>
<dbReference type="InterPro" id="IPR001881">
    <property type="entry name" value="EGF-like_Ca-bd_dom"/>
</dbReference>
<keyword evidence="7 18" id="KW-0732">Signal</keyword>
<dbReference type="Proteomes" id="UP001335648">
    <property type="component" value="Unassembled WGS sequence"/>
</dbReference>
<keyword evidence="10 16" id="KW-0862">Zinc</keyword>
<evidence type="ECO:0000259" key="22">
    <source>
        <dbReference type="PROSITE" id="PS51864"/>
    </source>
</evidence>
<gene>
    <name evidence="23" type="ORF">CesoFtcFv8_004158</name>
</gene>
<dbReference type="InterPro" id="IPR000152">
    <property type="entry name" value="EGF-type_Asp/Asn_hydroxyl_site"/>
</dbReference>
<dbReference type="PIRSF" id="PIRSF001199">
    <property type="entry name" value="BMP_1/tolloid-like"/>
    <property type="match status" value="1"/>
</dbReference>
<dbReference type="AlphaFoldDB" id="A0AAN8HCL4"/>
<feature type="domain" description="CUB" evidence="20">
    <location>
        <begin position="522"/>
        <end position="636"/>
    </location>
</feature>
<feature type="domain" description="CUB" evidence="20">
    <location>
        <begin position="680"/>
        <end position="792"/>
    </location>
</feature>
<feature type="domain" description="EGF-like" evidence="21">
    <location>
        <begin position="636"/>
        <end position="676"/>
    </location>
</feature>
<dbReference type="Gene3D" id="2.60.120.290">
    <property type="entry name" value="Spermadhesin, CUB domain"/>
    <property type="match status" value="5"/>
</dbReference>
<keyword evidence="3" id="KW-0964">Secreted</keyword>
<evidence type="ECO:0000256" key="5">
    <source>
        <dbReference type="ARBA" id="ARBA00022670"/>
    </source>
</evidence>
<evidence type="ECO:0000256" key="17">
    <source>
        <dbReference type="PROSITE-ProRule" id="PRU00076"/>
    </source>
</evidence>
<evidence type="ECO:0000256" key="19">
    <source>
        <dbReference type="SAM" id="MobiDB-lite"/>
    </source>
</evidence>
<feature type="domain" description="CUB" evidence="20">
    <location>
        <begin position="793"/>
        <end position="909"/>
    </location>
</feature>
<evidence type="ECO:0000256" key="3">
    <source>
        <dbReference type="ARBA" id="ARBA00022525"/>
    </source>
</evidence>
<dbReference type="PROSITE" id="PS51864">
    <property type="entry name" value="ASTACIN"/>
    <property type="match status" value="1"/>
</dbReference>
<feature type="compositionally biased region" description="Polar residues" evidence="19">
    <location>
        <begin position="84"/>
        <end position="97"/>
    </location>
</feature>
<keyword evidence="12 18" id="KW-0482">Metalloprotease</keyword>
<feature type="chain" id="PRO_5042671079" description="Metalloendopeptidase" evidence="18">
    <location>
        <begin position="20"/>
        <end position="919"/>
    </location>
</feature>
<evidence type="ECO:0000256" key="10">
    <source>
        <dbReference type="ARBA" id="ARBA00022833"/>
    </source>
</evidence>
<dbReference type="GO" id="GO:0005509">
    <property type="term" value="F:calcium ion binding"/>
    <property type="evidence" value="ECO:0007669"/>
    <property type="project" value="InterPro"/>
</dbReference>
<keyword evidence="9 18" id="KW-0378">Hydrolase</keyword>
<dbReference type="PROSITE" id="PS00010">
    <property type="entry name" value="ASX_HYDROXYL"/>
    <property type="match status" value="1"/>
</dbReference>
<evidence type="ECO:0000256" key="11">
    <source>
        <dbReference type="ARBA" id="ARBA00022837"/>
    </source>
</evidence>
<feature type="domain" description="CUB" evidence="20">
    <location>
        <begin position="280"/>
        <end position="392"/>
    </location>
</feature>
<dbReference type="SMART" id="SM00179">
    <property type="entry name" value="EGF_CA"/>
    <property type="match status" value="1"/>
</dbReference>
<dbReference type="InterPro" id="IPR035914">
    <property type="entry name" value="Sperma_CUB_dom_sf"/>
</dbReference>
<dbReference type="PROSITE" id="PS01187">
    <property type="entry name" value="EGF_CA"/>
    <property type="match status" value="1"/>
</dbReference>
<comment type="cofactor">
    <cofactor evidence="18">
        <name>Zn(2+)</name>
        <dbReference type="ChEBI" id="CHEBI:29105"/>
    </cofactor>
    <text evidence="18">Binds 1 zinc ion per subunit.</text>
</comment>
<evidence type="ECO:0000259" key="20">
    <source>
        <dbReference type="PROSITE" id="PS01180"/>
    </source>
</evidence>
<dbReference type="SUPFAM" id="SSF55486">
    <property type="entry name" value="Metalloproteases ('zincins'), catalytic domain"/>
    <property type="match status" value="1"/>
</dbReference>